<proteinExistence type="predicted"/>
<gene>
    <name evidence="2" type="ORF">LIN78_16420</name>
</gene>
<dbReference type="Pfam" id="PF10134">
    <property type="entry name" value="RPA"/>
    <property type="match status" value="1"/>
</dbReference>
<keyword evidence="3" id="KW-1185">Reference proteome</keyword>
<evidence type="ECO:0000313" key="3">
    <source>
        <dbReference type="Proteomes" id="UP001165395"/>
    </source>
</evidence>
<feature type="region of interest" description="Disordered" evidence="1">
    <location>
        <begin position="1"/>
        <end position="33"/>
    </location>
</feature>
<sequence>MDDEKTSKSALLEKISSLEKSATKRKSTHTKQGELIPLKHQPDFFVANLVDVSFKGDMASMDAPLFSLSLKKDLEIFKWTSVDGSRSIEIAPSAFGRATMFDKDVLLFIASQMTDAINHKKPVSRTVRFTAHEFLVATNRDTSKNGYKSMNEALTRLRGTTIRTNIATGGKQINQTFGLIDSSTVVTSDTGRMVQIEVVLSEWYWNAINNHEVLTLSEDYFRLSKPLERRLYEIARKHVGRQGTFRIALDKLWQKTGSKSELKKFKFQLKELQETGTIPDYGYTLLEGDIVEFYEKNSLTRAKKAKINIEIET</sequence>
<protein>
    <submittedName>
        <fullName evidence="2">Replication initiator protein A</fullName>
    </submittedName>
</protein>
<dbReference type="EMBL" id="JAJBZT010000012">
    <property type="protein sequence ID" value="MCB6185134.1"/>
    <property type="molecule type" value="Genomic_DNA"/>
</dbReference>
<reference evidence="2" key="1">
    <citation type="submission" date="2021-10" db="EMBL/GenBank/DDBJ databases">
        <title>The complete genome sequence of Leeia sp. TBRC 13508.</title>
        <authorList>
            <person name="Charoenyingcharoen P."/>
            <person name="Yukphan P."/>
        </authorList>
    </citation>
    <scope>NUCLEOTIDE SEQUENCE</scope>
    <source>
        <strain evidence="2">TBRC 13508</strain>
    </source>
</reference>
<dbReference type="Proteomes" id="UP001165395">
    <property type="component" value="Unassembled WGS sequence"/>
</dbReference>
<accession>A0ABS8DAE0</accession>
<comment type="caution">
    <text evidence="2">The sequence shown here is derived from an EMBL/GenBank/DDBJ whole genome shotgun (WGS) entry which is preliminary data.</text>
</comment>
<evidence type="ECO:0000313" key="2">
    <source>
        <dbReference type="EMBL" id="MCB6185134.1"/>
    </source>
</evidence>
<dbReference type="RefSeq" id="WP_227181965.1">
    <property type="nucleotide sequence ID" value="NZ_JAJBZT010000012.1"/>
</dbReference>
<organism evidence="2 3">
    <name type="scientific">Leeia speluncae</name>
    <dbReference type="NCBI Taxonomy" id="2884804"/>
    <lineage>
        <taxon>Bacteria</taxon>
        <taxon>Pseudomonadati</taxon>
        <taxon>Pseudomonadota</taxon>
        <taxon>Betaproteobacteria</taxon>
        <taxon>Neisseriales</taxon>
        <taxon>Leeiaceae</taxon>
        <taxon>Leeia</taxon>
    </lineage>
</organism>
<evidence type="ECO:0000256" key="1">
    <source>
        <dbReference type="SAM" id="MobiDB-lite"/>
    </source>
</evidence>
<dbReference type="InterPro" id="IPR018777">
    <property type="entry name" value="Replication_initiator_prot_A"/>
</dbReference>
<name>A0ABS8DAE0_9NEIS</name>